<reference evidence="3 4" key="1">
    <citation type="submission" date="2020-04" db="EMBL/GenBank/DDBJ databases">
        <title>Ramlibacter sp. G-1-2-2 isolated from soil.</title>
        <authorList>
            <person name="Dahal R.H."/>
        </authorList>
    </citation>
    <scope>NUCLEOTIDE SEQUENCE [LARGE SCALE GENOMIC DNA]</scope>
    <source>
        <strain evidence="3 4">G-1-2-2</strain>
    </source>
</reference>
<organism evidence="3 4">
    <name type="scientific">Ramlibacter agri</name>
    <dbReference type="NCBI Taxonomy" id="2728837"/>
    <lineage>
        <taxon>Bacteria</taxon>
        <taxon>Pseudomonadati</taxon>
        <taxon>Pseudomonadota</taxon>
        <taxon>Betaproteobacteria</taxon>
        <taxon>Burkholderiales</taxon>
        <taxon>Comamonadaceae</taxon>
        <taxon>Ramlibacter</taxon>
    </lineage>
</organism>
<dbReference type="Proteomes" id="UP000541185">
    <property type="component" value="Unassembled WGS sequence"/>
</dbReference>
<dbReference type="AlphaFoldDB" id="A0A848H082"/>
<keyword evidence="2" id="KW-0732">Signal</keyword>
<feature type="region of interest" description="Disordered" evidence="1">
    <location>
        <begin position="81"/>
        <end position="182"/>
    </location>
</feature>
<accession>A0A848H082</accession>
<feature type="compositionally biased region" description="Low complexity" evidence="1">
    <location>
        <begin position="101"/>
        <end position="116"/>
    </location>
</feature>
<comment type="caution">
    <text evidence="3">The sequence shown here is derived from an EMBL/GenBank/DDBJ whole genome shotgun (WGS) entry which is preliminary data.</text>
</comment>
<feature type="compositionally biased region" description="Polar residues" evidence="1">
    <location>
        <begin position="146"/>
        <end position="157"/>
    </location>
</feature>
<gene>
    <name evidence="3" type="ORF">HHL11_08860</name>
</gene>
<evidence type="ECO:0000256" key="2">
    <source>
        <dbReference type="SAM" id="SignalP"/>
    </source>
</evidence>
<sequence>MNRTLLAAAVLAVPALVLAKLPAPQLDDAAKAKAAETAAKTAWQAKVDAYQLCKSQDRVAAAYKKAGGASGVQVAVAQPAAAAASAPAGKSPEPKAKDNNPGAAMPKPAASGPAASEGGGTPVKDVGTAAVTIPPCSDPGAFAYNAPQQTPLETSGAHSPAGTAVQPPSVNQHAAEMAPAKK</sequence>
<dbReference type="RefSeq" id="WP_169418038.1">
    <property type="nucleotide sequence ID" value="NZ_JABBFX010000001.1"/>
</dbReference>
<dbReference type="EMBL" id="JABBFX010000001">
    <property type="protein sequence ID" value="NML43857.1"/>
    <property type="molecule type" value="Genomic_DNA"/>
</dbReference>
<feature type="compositionally biased region" description="Low complexity" evidence="1">
    <location>
        <begin position="81"/>
        <end position="91"/>
    </location>
</feature>
<feature type="chain" id="PRO_5032499653" evidence="2">
    <location>
        <begin position="20"/>
        <end position="182"/>
    </location>
</feature>
<evidence type="ECO:0000313" key="4">
    <source>
        <dbReference type="Proteomes" id="UP000541185"/>
    </source>
</evidence>
<protein>
    <submittedName>
        <fullName evidence="3">Uncharacterized protein</fullName>
    </submittedName>
</protein>
<evidence type="ECO:0000313" key="3">
    <source>
        <dbReference type="EMBL" id="NML43857.1"/>
    </source>
</evidence>
<evidence type="ECO:0000256" key="1">
    <source>
        <dbReference type="SAM" id="MobiDB-lite"/>
    </source>
</evidence>
<name>A0A848H082_9BURK</name>
<keyword evidence="4" id="KW-1185">Reference proteome</keyword>
<proteinExistence type="predicted"/>
<feature type="signal peptide" evidence="2">
    <location>
        <begin position="1"/>
        <end position="19"/>
    </location>
</feature>